<feature type="transmembrane region" description="Helical" evidence="2">
    <location>
        <begin position="12"/>
        <end position="35"/>
    </location>
</feature>
<feature type="transmembrane region" description="Helical" evidence="2">
    <location>
        <begin position="258"/>
        <end position="276"/>
    </location>
</feature>
<feature type="transmembrane region" description="Helical" evidence="2">
    <location>
        <begin position="206"/>
        <end position="227"/>
    </location>
</feature>
<keyword evidence="2" id="KW-1133">Transmembrane helix</keyword>
<feature type="region of interest" description="Disordered" evidence="1">
    <location>
        <begin position="284"/>
        <end position="310"/>
    </location>
</feature>
<sequence length="310" mass="31551">MRELLLGTTLLAAFAGGVVALLAPCCVSVMLPAYLSSVFRRRGGTIAATAVFALGVATVIVPIGLGASALAAAIVGQHTLVFTIGGGAMILGGLAVLLGWRPRLPVPGGGAPAGRGVGSVYGLGVFSGAASSCCAPVLAGVVILGGATASFPAALAVAGTYVAGMIAPLMLLAFLWDRRAAKKPSGWLDGRRVQLRWGPLHRELPLGYALAGGLLIVMGALTVVLAFTGTAMPSSGWQVRLSADIQHAASWVTDRLSWLPGWAFAVILLAAVVVLLRRARRTKPKPASSSCCTPAESPKPPTTEVTIDES</sequence>
<comment type="caution">
    <text evidence="3">The sequence shown here is derived from an EMBL/GenBank/DDBJ whole genome shotgun (WGS) entry which is preliminary data.</text>
</comment>
<name>A0A2V4AVA9_9PSEU</name>
<dbReference type="AlphaFoldDB" id="A0A2V4AVA9"/>
<dbReference type="EMBL" id="MASW01000003">
    <property type="protein sequence ID" value="PXY25390.1"/>
    <property type="molecule type" value="Genomic_DNA"/>
</dbReference>
<evidence type="ECO:0000313" key="3">
    <source>
        <dbReference type="EMBL" id="PXY25390.1"/>
    </source>
</evidence>
<reference evidence="3 4" key="1">
    <citation type="submission" date="2016-07" db="EMBL/GenBank/DDBJ databases">
        <title>Draft genome sequence of Prauserella muralis DSM 45305, isolated from a mould-covered wall in an indoor environment.</title>
        <authorList>
            <person name="Ruckert C."/>
            <person name="Albersmeier A."/>
            <person name="Jiang C.-L."/>
            <person name="Jiang Y."/>
            <person name="Kalinowski J."/>
            <person name="Schneider O."/>
            <person name="Winkler A."/>
            <person name="Zotchev S.B."/>
        </authorList>
    </citation>
    <scope>NUCLEOTIDE SEQUENCE [LARGE SCALE GENOMIC DNA]</scope>
    <source>
        <strain evidence="3 4">DSM 45305</strain>
    </source>
</reference>
<proteinExistence type="predicted"/>
<feature type="transmembrane region" description="Helical" evidence="2">
    <location>
        <begin position="80"/>
        <end position="100"/>
    </location>
</feature>
<dbReference type="InterPro" id="IPR051790">
    <property type="entry name" value="Cytochrome_c-biogenesis_DsbD"/>
</dbReference>
<dbReference type="OrthoDB" id="4332145at2"/>
<keyword evidence="2" id="KW-0472">Membrane</keyword>
<feature type="transmembrane region" description="Helical" evidence="2">
    <location>
        <begin position="153"/>
        <end position="176"/>
    </location>
</feature>
<keyword evidence="4" id="KW-1185">Reference proteome</keyword>
<dbReference type="PANTHER" id="PTHR31272:SF4">
    <property type="entry name" value="CYTOCHROME C-TYPE BIOGENESIS PROTEIN HI_1454-RELATED"/>
    <property type="match status" value="1"/>
</dbReference>
<feature type="transmembrane region" description="Helical" evidence="2">
    <location>
        <begin position="47"/>
        <end position="74"/>
    </location>
</feature>
<evidence type="ECO:0000256" key="2">
    <source>
        <dbReference type="SAM" id="Phobius"/>
    </source>
</evidence>
<dbReference type="Proteomes" id="UP000249915">
    <property type="component" value="Unassembled WGS sequence"/>
</dbReference>
<gene>
    <name evidence="3" type="ORF">BAY60_18610</name>
</gene>
<protein>
    <submittedName>
        <fullName evidence="3">Cytochrome C biogenesis protein</fullName>
    </submittedName>
</protein>
<organism evidence="3 4">
    <name type="scientific">Prauserella muralis</name>
    <dbReference type="NCBI Taxonomy" id="588067"/>
    <lineage>
        <taxon>Bacteria</taxon>
        <taxon>Bacillati</taxon>
        <taxon>Actinomycetota</taxon>
        <taxon>Actinomycetes</taxon>
        <taxon>Pseudonocardiales</taxon>
        <taxon>Pseudonocardiaceae</taxon>
        <taxon>Prauserella</taxon>
    </lineage>
</organism>
<evidence type="ECO:0000256" key="1">
    <source>
        <dbReference type="SAM" id="MobiDB-lite"/>
    </source>
</evidence>
<dbReference type="PANTHER" id="PTHR31272">
    <property type="entry name" value="CYTOCHROME C-TYPE BIOGENESIS PROTEIN HI_1454-RELATED"/>
    <property type="match status" value="1"/>
</dbReference>
<keyword evidence="2" id="KW-0812">Transmembrane</keyword>
<accession>A0A2V4AVA9</accession>
<evidence type="ECO:0000313" key="4">
    <source>
        <dbReference type="Proteomes" id="UP000249915"/>
    </source>
</evidence>
<feature type="transmembrane region" description="Helical" evidence="2">
    <location>
        <begin position="120"/>
        <end position="147"/>
    </location>
</feature>
<dbReference type="RefSeq" id="WP_112282519.1">
    <property type="nucleotide sequence ID" value="NZ_MASW01000003.1"/>
</dbReference>